<feature type="domain" description="HemY N-terminal" evidence="11">
    <location>
        <begin position="26"/>
        <end position="131"/>
    </location>
</feature>
<keyword evidence="8 10" id="KW-0472">Membrane</keyword>
<evidence type="ECO:0000256" key="2">
    <source>
        <dbReference type="ARBA" id="ARBA00004429"/>
    </source>
</evidence>
<accession>M7NY63</accession>
<dbReference type="AlphaFoldDB" id="M7NY63"/>
<dbReference type="PATRIC" id="fig|1286106.3.peg.2307"/>
<gene>
    <name evidence="12" type="ORF">MPL1_11533</name>
</gene>
<dbReference type="NCBIfam" id="TIGR00540">
    <property type="entry name" value="TPR_hemY_coli"/>
    <property type="match status" value="1"/>
</dbReference>
<evidence type="ECO:0000256" key="4">
    <source>
        <dbReference type="ARBA" id="ARBA00022475"/>
    </source>
</evidence>
<evidence type="ECO:0000313" key="12">
    <source>
        <dbReference type="EMBL" id="EMR12187.1"/>
    </source>
</evidence>
<dbReference type="GO" id="GO:0042168">
    <property type="term" value="P:heme metabolic process"/>
    <property type="evidence" value="ECO:0007669"/>
    <property type="project" value="InterPro"/>
</dbReference>
<dbReference type="eggNOG" id="COG3071">
    <property type="taxonomic scope" value="Bacteria"/>
</dbReference>
<name>M7NY63_9GAMM</name>
<sequence>MKMLFIVAIGLLIGALLIWAADFQPGFVLLQYGSWSLETSLVLFGLIVVVLWSVFYGLMRGLGELKQLPANLSVWHKHKQQTRASRALTRGLITLEEGRWAEAEQMLVKHAGNSDTPLLHYLAAARAAQKQNASDRRDNYLKLAHETTEGADIAVGVVQAELQLSAGQKEQALATLQHLREMAPKHPYVLQLLQQLYRDTEQWQAVQTVLPDLRKRQVLDAEAAKNLSATALVGQLQQALERQDWNRMAQVWAEVPGRLRQTEMFLEPHIHGLVAQGELDEAISLIEQFLRKDWSDALVYQYGLISSADMLRRLAIAEKWLVDHPHNPWLLLTVGRLARSCELWAKSEQYLRTSIDHGPRGETYQELAEVLRAEGNNEAAAEVCKQGLQVMLEGNTQPVSHQSRIGITTY</sequence>
<protein>
    <submittedName>
        <fullName evidence="12">HemY-like protein</fullName>
    </submittedName>
</protein>
<keyword evidence="6 10" id="KW-0812">Transmembrane</keyword>
<organism evidence="12 13">
    <name type="scientific">Methylophaga lonarensis MPL</name>
    <dbReference type="NCBI Taxonomy" id="1286106"/>
    <lineage>
        <taxon>Bacteria</taxon>
        <taxon>Pseudomonadati</taxon>
        <taxon>Pseudomonadota</taxon>
        <taxon>Gammaproteobacteria</taxon>
        <taxon>Thiotrichales</taxon>
        <taxon>Piscirickettsiaceae</taxon>
        <taxon>Methylophaga</taxon>
    </lineage>
</organism>
<dbReference type="UniPathway" id="UPA00252"/>
<dbReference type="Gene3D" id="1.25.40.10">
    <property type="entry name" value="Tetratricopeptide repeat domain"/>
    <property type="match status" value="1"/>
</dbReference>
<dbReference type="SUPFAM" id="SSF48452">
    <property type="entry name" value="TPR-like"/>
    <property type="match status" value="2"/>
</dbReference>
<dbReference type="STRING" id="1286106.MPL1_11533"/>
<keyword evidence="13" id="KW-1185">Reference proteome</keyword>
<comment type="function">
    <text evidence="1">Involved in a late step of protoheme IX synthesis.</text>
</comment>
<evidence type="ECO:0000256" key="1">
    <source>
        <dbReference type="ARBA" id="ARBA00002962"/>
    </source>
</evidence>
<feature type="transmembrane region" description="Helical" evidence="10">
    <location>
        <begin position="39"/>
        <end position="58"/>
    </location>
</feature>
<keyword evidence="5" id="KW-0997">Cell inner membrane</keyword>
<comment type="pathway">
    <text evidence="3">Porphyrin-containing compound metabolism; protoheme biosynthesis.</text>
</comment>
<dbReference type="Pfam" id="PF07219">
    <property type="entry name" value="HemY_N"/>
    <property type="match status" value="1"/>
</dbReference>
<keyword evidence="7 10" id="KW-1133">Transmembrane helix</keyword>
<dbReference type="InterPro" id="IPR005254">
    <property type="entry name" value="Heme_biosyn_assoc_TPR_pro"/>
</dbReference>
<dbReference type="GO" id="GO:0005886">
    <property type="term" value="C:plasma membrane"/>
    <property type="evidence" value="ECO:0007669"/>
    <property type="project" value="UniProtKB-SubCell"/>
</dbReference>
<evidence type="ECO:0000259" key="11">
    <source>
        <dbReference type="Pfam" id="PF07219"/>
    </source>
</evidence>
<reference evidence="12 13" key="1">
    <citation type="journal article" date="2013" name="Genome Announc.">
        <title>Draft Genome Sequence of Methylophaga lonarensis MPLT, a Haloalkaliphilic (Non-Methane-Utilizing) Methylotroph.</title>
        <authorList>
            <person name="Shetty S.A."/>
            <person name="Marathe N.P."/>
            <person name="Munot H."/>
            <person name="Antony C.P."/>
            <person name="Dhotre D.P."/>
            <person name="Murrell J.C."/>
            <person name="Shouche Y.S."/>
        </authorList>
    </citation>
    <scope>NUCLEOTIDE SEQUENCE [LARGE SCALE GENOMIC DNA]</scope>
    <source>
        <strain evidence="12 13">MPL</strain>
    </source>
</reference>
<evidence type="ECO:0000256" key="3">
    <source>
        <dbReference type="ARBA" id="ARBA00004744"/>
    </source>
</evidence>
<evidence type="ECO:0000313" key="13">
    <source>
        <dbReference type="Proteomes" id="UP000012019"/>
    </source>
</evidence>
<keyword evidence="9" id="KW-0627">Porphyrin biosynthesis</keyword>
<evidence type="ECO:0000256" key="5">
    <source>
        <dbReference type="ARBA" id="ARBA00022519"/>
    </source>
</evidence>
<evidence type="ECO:0000256" key="7">
    <source>
        <dbReference type="ARBA" id="ARBA00022989"/>
    </source>
</evidence>
<comment type="caution">
    <text evidence="12">The sequence shown here is derived from an EMBL/GenBank/DDBJ whole genome shotgun (WGS) entry which is preliminary data.</text>
</comment>
<dbReference type="OrthoDB" id="7053339at2"/>
<dbReference type="InterPro" id="IPR011990">
    <property type="entry name" value="TPR-like_helical_dom_sf"/>
</dbReference>
<proteinExistence type="predicted"/>
<evidence type="ECO:0000256" key="8">
    <source>
        <dbReference type="ARBA" id="ARBA00023136"/>
    </source>
</evidence>
<comment type="subcellular location">
    <subcellularLocation>
        <location evidence="2">Cell inner membrane</location>
        <topology evidence="2">Multi-pass membrane protein</topology>
    </subcellularLocation>
</comment>
<evidence type="ECO:0000256" key="10">
    <source>
        <dbReference type="SAM" id="Phobius"/>
    </source>
</evidence>
<evidence type="ECO:0000256" key="6">
    <source>
        <dbReference type="ARBA" id="ARBA00022692"/>
    </source>
</evidence>
<dbReference type="Proteomes" id="UP000012019">
    <property type="component" value="Unassembled WGS sequence"/>
</dbReference>
<keyword evidence="4" id="KW-1003">Cell membrane</keyword>
<dbReference type="InterPro" id="IPR010817">
    <property type="entry name" value="HemY_N"/>
</dbReference>
<dbReference type="RefSeq" id="WP_009727261.1">
    <property type="nucleotide sequence ID" value="NZ_APHR01000067.1"/>
</dbReference>
<dbReference type="GO" id="GO:0006779">
    <property type="term" value="P:porphyrin-containing compound biosynthetic process"/>
    <property type="evidence" value="ECO:0007669"/>
    <property type="project" value="UniProtKB-KW"/>
</dbReference>
<dbReference type="EMBL" id="APHR01000067">
    <property type="protein sequence ID" value="EMR12187.1"/>
    <property type="molecule type" value="Genomic_DNA"/>
</dbReference>
<evidence type="ECO:0000256" key="9">
    <source>
        <dbReference type="ARBA" id="ARBA00023244"/>
    </source>
</evidence>